<evidence type="ECO:0000313" key="2">
    <source>
        <dbReference type="EMBL" id="VCW84004.1"/>
    </source>
</evidence>
<proteinExistence type="predicted"/>
<dbReference type="Proteomes" id="UP000269945">
    <property type="component" value="Unassembled WGS sequence"/>
</dbReference>
<accession>A0A9X9LRR4</accession>
<feature type="region of interest" description="Disordered" evidence="1">
    <location>
        <begin position="1"/>
        <end position="33"/>
    </location>
</feature>
<name>A0A9X9LRR4_GULGU</name>
<protein>
    <submittedName>
        <fullName evidence="2">Uncharacterized protein</fullName>
    </submittedName>
</protein>
<comment type="caution">
    <text evidence="2">The sequence shown here is derived from an EMBL/GenBank/DDBJ whole genome shotgun (WGS) entry which is preliminary data.</text>
</comment>
<feature type="region of interest" description="Disordered" evidence="1">
    <location>
        <begin position="46"/>
        <end position="185"/>
    </location>
</feature>
<organism evidence="2 3">
    <name type="scientific">Gulo gulo</name>
    <name type="common">Wolverine</name>
    <name type="synonym">Gluton</name>
    <dbReference type="NCBI Taxonomy" id="48420"/>
    <lineage>
        <taxon>Eukaryota</taxon>
        <taxon>Metazoa</taxon>
        <taxon>Chordata</taxon>
        <taxon>Craniata</taxon>
        <taxon>Vertebrata</taxon>
        <taxon>Euteleostomi</taxon>
        <taxon>Mammalia</taxon>
        <taxon>Eutheria</taxon>
        <taxon>Laurasiatheria</taxon>
        <taxon>Carnivora</taxon>
        <taxon>Caniformia</taxon>
        <taxon>Musteloidea</taxon>
        <taxon>Mustelidae</taxon>
        <taxon>Guloninae</taxon>
        <taxon>Gulo</taxon>
    </lineage>
</organism>
<evidence type="ECO:0000256" key="1">
    <source>
        <dbReference type="SAM" id="MobiDB-lite"/>
    </source>
</evidence>
<gene>
    <name evidence="2" type="ORF">BN2614_LOCUS7</name>
</gene>
<sequence>MPVAFARTTPHQTGLAQGGEPDPPDRCLPPSDKWDGYVHLLPARAREGSRRWSRGGSGACLPSAPGPLPGIRIVGGGDDDAGPSALTRPRPGGCAERSETCTALPLSSDWRPRVLTQSPRAPPPLSPAPAREQARPAPPRHSRSRWRFQAPTAGATACAWNRGGAPVTLDQGGQPPPAESLRRRR</sequence>
<reference evidence="2 3" key="1">
    <citation type="submission" date="2018-10" db="EMBL/GenBank/DDBJ databases">
        <authorList>
            <person name="Ekblom R."/>
            <person name="Jareborg N."/>
        </authorList>
    </citation>
    <scope>NUCLEOTIDE SEQUENCE [LARGE SCALE GENOMIC DNA]</scope>
    <source>
        <tissue evidence="2">Muscle</tissue>
    </source>
</reference>
<dbReference type="AlphaFoldDB" id="A0A9X9LRR4"/>
<dbReference type="EMBL" id="CYRY02013328">
    <property type="protein sequence ID" value="VCW84004.1"/>
    <property type="molecule type" value="Genomic_DNA"/>
</dbReference>
<evidence type="ECO:0000313" key="3">
    <source>
        <dbReference type="Proteomes" id="UP000269945"/>
    </source>
</evidence>
<keyword evidence="3" id="KW-1185">Reference proteome</keyword>